<protein>
    <submittedName>
        <fullName evidence="2">CDP-diacylglycerol--inositol 3-phosphatidyltransferase</fullName>
    </submittedName>
</protein>
<reference evidence="2" key="1">
    <citation type="submission" date="2022-11" db="UniProtKB">
        <authorList>
            <consortium name="WormBaseParasite"/>
        </authorList>
    </citation>
    <scope>IDENTIFICATION</scope>
</reference>
<dbReference type="Proteomes" id="UP000887580">
    <property type="component" value="Unplaced"/>
</dbReference>
<evidence type="ECO:0000313" key="2">
    <source>
        <dbReference type="WBParaSite" id="PS1159_v2.g20323.t1"/>
    </source>
</evidence>
<name>A0AC35FS74_9BILA</name>
<dbReference type="WBParaSite" id="PS1159_v2.g20323.t1">
    <property type="protein sequence ID" value="PS1159_v2.g20323.t1"/>
    <property type="gene ID" value="PS1159_v2.g20323"/>
</dbReference>
<organism evidence="1 2">
    <name type="scientific">Panagrolaimus sp. PS1159</name>
    <dbReference type="NCBI Taxonomy" id="55785"/>
    <lineage>
        <taxon>Eukaryota</taxon>
        <taxon>Metazoa</taxon>
        <taxon>Ecdysozoa</taxon>
        <taxon>Nematoda</taxon>
        <taxon>Chromadorea</taxon>
        <taxon>Rhabditida</taxon>
        <taxon>Tylenchina</taxon>
        <taxon>Panagrolaimomorpha</taxon>
        <taxon>Panagrolaimoidea</taxon>
        <taxon>Panagrolaimidae</taxon>
        <taxon>Panagrolaimus</taxon>
    </lineage>
</organism>
<proteinExistence type="predicted"/>
<accession>A0AC35FS74</accession>
<evidence type="ECO:0000313" key="1">
    <source>
        <dbReference type="Proteomes" id="UP000887580"/>
    </source>
</evidence>
<sequence length="219" mass="25276">MADVNIFLFIPNLIGYGRIILALISFLLMPSRPMGASICYFLSAFLDAFDGYAARLYNQGTRFGAMLDQLTDRLAFVALLMTLCTFYPRWLFVFQLVVIIDIASHWLHLHATDLTGKDTHKESKNQILHYYYTSRPFLFFMCFGNEAFFSLLYINAFWSGPSLLGIYFIPFLAFIFFWVALVKQLISIVHLVVASQTVAEFDRKRKNIANILKNPCFKK</sequence>